<evidence type="ECO:0000259" key="14">
    <source>
        <dbReference type="Pfam" id="PF25308"/>
    </source>
</evidence>
<evidence type="ECO:0000256" key="3">
    <source>
        <dbReference type="ARBA" id="ARBA00019619"/>
    </source>
</evidence>
<keyword evidence="6 9" id="KW-0804">Transcription</keyword>
<evidence type="ECO:0000313" key="15">
    <source>
        <dbReference type="EMBL" id="CAI5445697.1"/>
    </source>
</evidence>
<comment type="similarity">
    <text evidence="2 9">Belongs to the Mediator complex subunit 14 family.</text>
</comment>
<evidence type="ECO:0000313" key="16">
    <source>
        <dbReference type="Proteomes" id="UP001152747"/>
    </source>
</evidence>
<dbReference type="GO" id="GO:0006357">
    <property type="term" value="P:regulation of transcription by RNA polymerase II"/>
    <property type="evidence" value="ECO:0007669"/>
    <property type="project" value="InterPro"/>
</dbReference>
<evidence type="ECO:0000259" key="12">
    <source>
        <dbReference type="Pfam" id="PF22981"/>
    </source>
</evidence>
<evidence type="ECO:0000256" key="7">
    <source>
        <dbReference type="ARBA" id="ARBA00023242"/>
    </source>
</evidence>
<dbReference type="Pfam" id="PF22981">
    <property type="entry name" value="RM2_Med14"/>
    <property type="match status" value="1"/>
</dbReference>
<feature type="domain" description="Mediator of RNA polymerase II transcription subunit 14 RM2" evidence="12">
    <location>
        <begin position="327"/>
        <end position="393"/>
    </location>
</feature>
<evidence type="ECO:0000256" key="2">
    <source>
        <dbReference type="ARBA" id="ARBA00007813"/>
    </source>
</evidence>
<comment type="caution">
    <text evidence="15">The sequence shown here is derived from an EMBL/GenBank/DDBJ whole genome shotgun (WGS) entry which is preliminary data.</text>
</comment>
<dbReference type="EMBL" id="CANHGI010000003">
    <property type="protein sequence ID" value="CAI5445697.1"/>
    <property type="molecule type" value="Genomic_DNA"/>
</dbReference>
<dbReference type="PANTHER" id="PTHR12809:SF2">
    <property type="entry name" value="MEDIATOR OF RNA POLYMERASE II TRANSCRIPTION SUBUNIT 14"/>
    <property type="match status" value="1"/>
</dbReference>
<organism evidence="15 16">
    <name type="scientific">Caenorhabditis angaria</name>
    <dbReference type="NCBI Taxonomy" id="860376"/>
    <lineage>
        <taxon>Eukaryota</taxon>
        <taxon>Metazoa</taxon>
        <taxon>Ecdysozoa</taxon>
        <taxon>Nematoda</taxon>
        <taxon>Chromadorea</taxon>
        <taxon>Rhabditida</taxon>
        <taxon>Rhabditina</taxon>
        <taxon>Rhabditomorpha</taxon>
        <taxon>Rhabditoidea</taxon>
        <taxon>Rhabditidae</taxon>
        <taxon>Peloderinae</taxon>
        <taxon>Caenorhabditis</taxon>
    </lineage>
</organism>
<dbReference type="Pfam" id="PF25308">
    <property type="entry name" value="Rgr-1_C"/>
    <property type="match status" value="1"/>
</dbReference>
<dbReference type="Pfam" id="PF25065">
    <property type="entry name" value="RM3_Med14"/>
    <property type="match status" value="1"/>
</dbReference>
<dbReference type="GO" id="GO:0003712">
    <property type="term" value="F:transcription coregulator activity"/>
    <property type="evidence" value="ECO:0007669"/>
    <property type="project" value="UniProtKB-UniRule"/>
</dbReference>
<keyword evidence="5 9" id="KW-0010">Activator</keyword>
<dbReference type="InterPro" id="IPR056879">
    <property type="entry name" value="RM3_Med14"/>
</dbReference>
<dbReference type="InterPro" id="IPR055113">
    <property type="entry name" value="Med14_RM2"/>
</dbReference>
<dbReference type="Proteomes" id="UP001152747">
    <property type="component" value="Unassembled WGS sequence"/>
</dbReference>
<dbReference type="GO" id="GO:0070847">
    <property type="term" value="C:core mediator complex"/>
    <property type="evidence" value="ECO:0007669"/>
    <property type="project" value="TreeGrafter"/>
</dbReference>
<protein>
    <recommendedName>
        <fullName evidence="3 9">Mediator of RNA polymerase II transcription subunit 14</fullName>
    </recommendedName>
    <alternativeName>
        <fullName evidence="8 9">Mediator complex subunit 14</fullName>
    </alternativeName>
</protein>
<keyword evidence="4 9" id="KW-0805">Transcription regulation</keyword>
<proteinExistence type="inferred from homology"/>
<dbReference type="InterPro" id="IPR013947">
    <property type="entry name" value="Mediator_Med14"/>
</dbReference>
<evidence type="ECO:0000259" key="13">
    <source>
        <dbReference type="Pfam" id="PF25065"/>
    </source>
</evidence>
<evidence type="ECO:0000256" key="4">
    <source>
        <dbReference type="ARBA" id="ARBA00023015"/>
    </source>
</evidence>
<evidence type="ECO:0000256" key="1">
    <source>
        <dbReference type="ARBA" id="ARBA00004123"/>
    </source>
</evidence>
<comment type="function">
    <text evidence="9">Component of the Mediator complex, a coactivator involved in the regulated transcription of nearly all RNA polymerase II-dependent genes. Mediator functions as a bridge to convey information from gene-specific regulatory proteins to the basal RNA polymerase II transcription machinery. Mediator is recruited to promoters by direct interactions with regulatory proteins and serves as a scaffold for the assembly of a functional preinitiation complex with RNA polymerase II and the general transcription factors.</text>
</comment>
<feature type="compositionally biased region" description="Basic and acidic residues" evidence="10">
    <location>
        <begin position="36"/>
        <end position="46"/>
    </location>
</feature>
<feature type="domain" description="Mediator of RNA polymerase II transcription subunit 14 RM3" evidence="13">
    <location>
        <begin position="409"/>
        <end position="519"/>
    </location>
</feature>
<evidence type="ECO:0000256" key="6">
    <source>
        <dbReference type="ARBA" id="ARBA00023163"/>
    </source>
</evidence>
<keyword evidence="7 9" id="KW-0539">Nucleus</keyword>
<evidence type="ECO:0000256" key="5">
    <source>
        <dbReference type="ARBA" id="ARBA00023159"/>
    </source>
</evidence>
<dbReference type="OrthoDB" id="205099at2759"/>
<comment type="subunit">
    <text evidence="9">Component of the Mediator complex.</text>
</comment>
<evidence type="ECO:0000256" key="8">
    <source>
        <dbReference type="ARBA" id="ARBA00032007"/>
    </source>
</evidence>
<feature type="domain" description="Rgr-1 C-terminal" evidence="14">
    <location>
        <begin position="1139"/>
        <end position="1191"/>
    </location>
</feature>
<dbReference type="InterPro" id="IPR057322">
    <property type="entry name" value="Rgr-1_C"/>
</dbReference>
<evidence type="ECO:0000256" key="9">
    <source>
        <dbReference type="RuleBase" id="RU365082"/>
    </source>
</evidence>
<dbReference type="GO" id="GO:0016592">
    <property type="term" value="C:mediator complex"/>
    <property type="evidence" value="ECO:0007669"/>
    <property type="project" value="UniProtKB-UniRule"/>
</dbReference>
<dbReference type="InterPro" id="IPR055122">
    <property type="entry name" value="Med14_N"/>
</dbReference>
<name>A0A9P1IHK7_9PELO</name>
<comment type="subcellular location">
    <subcellularLocation>
        <location evidence="1 9">Nucleus</location>
    </subcellularLocation>
</comment>
<feature type="domain" description="Mediator complex subunit MED14 N-terminal" evidence="11">
    <location>
        <begin position="52"/>
        <end position="244"/>
    </location>
</feature>
<gene>
    <name evidence="15" type="ORF">CAMP_LOCUS8334</name>
</gene>
<accession>A0A9P1IHK7</accession>
<evidence type="ECO:0000259" key="11">
    <source>
        <dbReference type="Pfam" id="PF08638"/>
    </source>
</evidence>
<keyword evidence="16" id="KW-1185">Reference proteome</keyword>
<dbReference type="AlphaFoldDB" id="A0A9P1IHK7"/>
<feature type="region of interest" description="Disordered" evidence="10">
    <location>
        <begin position="1"/>
        <end position="46"/>
    </location>
</feature>
<dbReference type="Pfam" id="PF08638">
    <property type="entry name" value="Med14"/>
    <property type="match status" value="1"/>
</dbReference>
<dbReference type="PANTHER" id="PTHR12809">
    <property type="entry name" value="MEDIATOR COMPLEX SUBUNIT"/>
    <property type="match status" value="1"/>
</dbReference>
<evidence type="ECO:0000256" key="10">
    <source>
        <dbReference type="SAM" id="MobiDB-lite"/>
    </source>
</evidence>
<sequence length="1200" mass="137080">MSSQLRAALAAADSPAPLKPPDAENTTGGLEEGSEDDRPQLPEVPDRCGPQTIPLSVLLDFAIQHVYHEITVSAEVLQRKSESDQEKKIELVKFAHSTRNQFVKLLALVKWIKMSKKLDVCNSINYLLELQSHYYIDAADRLVAMTRGDLVLARLPEYQILPAIDVLTLGTYHRMPTKIKDAFIPPSKITAREQNVVLARLNQLIETRLSRASTGLSPRFEHIVVMNGMAILTVPGEFEVKMTLLGETEKTKWTLLNIKILVEDYELGLGMPLVHPIQVNQLHAVLQTRMDASKNPINEIFIFLHNFCVSLQLDVLFCQTSRLAAGRLRDNITIEKYDPKERCLIVGYWVKRSKSRKVTLGAPKSEAQYRLQIFEDKEDKISGLKVRHFPHAPHLGKLDCRTGRLSMDRLLSETYVVRCRERLLRLRRIIETADPKLKISLTGCAMPSLSMALLNDSTPDEFLVVSVNSFCGKVICSIHRIIENTEDVTEFGRALYSNCSLETIRKFLKKLRIAIIIERYRRSIKSQPVREKTEKEMTSFLKKMPESLPEHRMYLQFMRSSTHYLLVTFVPHPTEIVTIELYLLQNEENRTQMLRIDNQVHLFSKPIREALCVGSLSTREKNSKAGREQRLAFAISAIEDRLTYMFIADELVKRGMEVDMKSDENHVPGGLTLHITDCSKVVPTDVVEFFKCCVRTCIRMDNRMRNSFQFEMCFENIPLVRDVPYGLPHRRIGEKNTTWIQEISLVQGSSATLTPDKVVDNIIHRLARYLKMYKVTHAFSVAYHAHYHKLCSIEAYTFHKLVISYGEQRDQLLILAFDPTEGFRINFGQTMPHREFNSAEIDWHKKPRWNPHSMIANSLKERLKATDDLVWVVNYVIETMKPMQSLGMFSRIRFLSHKVAAQLLNQDIFFPYRLKYHLSAIDETTIRLQYANIVLEFKMLAEAKVAIRDCSRYRPKCAGIHQIFKILSNGQSTTLEDEKEVPASDNPHFAGTPPFLPDPYLVLPPSCVDLQQENMRTSTKPVVIPHDVLMLATDFKDYDGRMTCPLDDYLSAITYLLDIRVSLDLLTHPPAPNLTPTATYSGSITYLDIQANVIKFRATQLDGQGPNTTNMVYYTLYISPINGSCKCAVEFDEGSNPAATPENLQIFSQYFEKVVLLSRNETAIQTFILLTRLTAHGATSSIANVMSAQMVRHLFWVVNC</sequence>
<feature type="compositionally biased region" description="Low complexity" evidence="10">
    <location>
        <begin position="7"/>
        <end position="16"/>
    </location>
</feature>
<reference evidence="15" key="1">
    <citation type="submission" date="2022-11" db="EMBL/GenBank/DDBJ databases">
        <authorList>
            <person name="Kikuchi T."/>
        </authorList>
    </citation>
    <scope>NUCLEOTIDE SEQUENCE</scope>
    <source>
        <strain evidence="15">PS1010</strain>
    </source>
</reference>